<proteinExistence type="evidence at transcript level"/>
<dbReference type="GO" id="GO:0005783">
    <property type="term" value="C:endoplasmic reticulum"/>
    <property type="evidence" value="ECO:0007669"/>
    <property type="project" value="TreeGrafter"/>
</dbReference>
<accession>D5AB96</accession>
<dbReference type="Pfam" id="PF01255">
    <property type="entry name" value="Prenyltransf"/>
    <property type="match status" value="1"/>
</dbReference>
<protein>
    <recommendedName>
        <fullName evidence="3">Alkyl transferase</fullName>
        <ecNumber evidence="3">2.5.1.-</ecNumber>
    </recommendedName>
</protein>
<dbReference type="AlphaFoldDB" id="D5AB96"/>
<dbReference type="PANTHER" id="PTHR10291">
    <property type="entry name" value="DEHYDRODOLICHYL DIPHOSPHATE SYNTHASE FAMILY MEMBER"/>
    <property type="match status" value="1"/>
</dbReference>
<dbReference type="NCBIfam" id="TIGR00055">
    <property type="entry name" value="uppS"/>
    <property type="match status" value="1"/>
</dbReference>
<dbReference type="SUPFAM" id="SSF64005">
    <property type="entry name" value="Undecaprenyl diphosphate synthase"/>
    <property type="match status" value="1"/>
</dbReference>
<dbReference type="EC" id="2.5.1.-" evidence="3"/>
<dbReference type="GO" id="GO:0045547">
    <property type="term" value="F:ditrans,polycis-polyprenyl diphosphate synthase [(2E,6E)-farnesyl diphosphate specific] activity"/>
    <property type="evidence" value="ECO:0007669"/>
    <property type="project" value="TreeGrafter"/>
</dbReference>
<dbReference type="Gene3D" id="3.40.1180.10">
    <property type="entry name" value="Decaprenyl diphosphate synthase-like"/>
    <property type="match status" value="1"/>
</dbReference>
<evidence type="ECO:0000256" key="2">
    <source>
        <dbReference type="ARBA" id="ARBA00022679"/>
    </source>
</evidence>
<evidence type="ECO:0000256" key="3">
    <source>
        <dbReference type="RuleBase" id="RU363018"/>
    </source>
</evidence>
<comment type="similarity">
    <text evidence="1 3">Belongs to the UPP synthase family.</text>
</comment>
<dbReference type="InterPro" id="IPR001441">
    <property type="entry name" value="UPP_synth-like"/>
</dbReference>
<reference evidence="4" key="1">
    <citation type="submission" date="2010-04" db="EMBL/GenBank/DDBJ databases">
        <authorList>
            <person name="Reid K.E."/>
            <person name="Liao N."/>
            <person name="Chan S."/>
            <person name="Docking R."/>
            <person name="Taylor G."/>
            <person name="Moore R."/>
            <person name="Mayo M."/>
            <person name="Munro S."/>
            <person name="King J."/>
            <person name="Yanchuk A."/>
            <person name="Holt R."/>
            <person name="Jones S."/>
            <person name="Marra M."/>
            <person name="Ritland C.E."/>
            <person name="Ritland K."/>
            <person name="Bohlmann J."/>
        </authorList>
    </citation>
    <scope>NUCLEOTIDE SEQUENCE</scope>
    <source>
        <tissue evidence="4">Bud</tissue>
    </source>
</reference>
<dbReference type="EMBL" id="BT123499">
    <property type="protein sequence ID" value="ADE76815.1"/>
    <property type="molecule type" value="mRNA"/>
</dbReference>
<sequence length="318" mass="36686">MENKCNVFKMEVEVAARRSFVSRCIASIAFAICELLRRWFIWIITAGPIPKHVAIIMDGNRRYAARRQMEKTSGHQFGYDSLMHTLRDCFDLGIKCVSVYAFSIENFKRSKEEVATLMNLMQEKLEALIEKESMVTEYGIRVQVLGELSLLPESVRRAAEKAMAMSRGNEKAVLNIFAPYTSTQEIVKAVENVRHEVLTRKIEVHEKIHGFHSQDDDDGSITEEIHGLQSSVTEDEIERHLYTADCGEPQLLIRTSGEIRLSNFLLWQSSFTFLYVTPVLWPEFSFWQLVKAILDYQKAYPLLQQKKRQLKSLISRNA</sequence>
<keyword evidence="2 3" id="KW-0808">Transferase</keyword>
<dbReference type="HAMAP" id="MF_01139">
    <property type="entry name" value="ISPT"/>
    <property type="match status" value="1"/>
</dbReference>
<dbReference type="CDD" id="cd00475">
    <property type="entry name" value="Cis_IPPS"/>
    <property type="match status" value="1"/>
</dbReference>
<evidence type="ECO:0000313" key="4">
    <source>
        <dbReference type="EMBL" id="ADE76815.1"/>
    </source>
</evidence>
<name>D5AB96_PICSI</name>
<dbReference type="InterPro" id="IPR036424">
    <property type="entry name" value="UPP_synth-like_sf"/>
</dbReference>
<organism evidence="4">
    <name type="scientific">Picea sitchensis</name>
    <name type="common">Sitka spruce</name>
    <name type="synonym">Pinus sitchensis</name>
    <dbReference type="NCBI Taxonomy" id="3332"/>
    <lineage>
        <taxon>Eukaryota</taxon>
        <taxon>Viridiplantae</taxon>
        <taxon>Streptophyta</taxon>
        <taxon>Embryophyta</taxon>
        <taxon>Tracheophyta</taxon>
        <taxon>Spermatophyta</taxon>
        <taxon>Pinopsida</taxon>
        <taxon>Pinidae</taxon>
        <taxon>Conifers I</taxon>
        <taxon>Pinales</taxon>
        <taxon>Pinaceae</taxon>
        <taxon>Picea</taxon>
    </lineage>
</organism>
<dbReference type="PANTHER" id="PTHR10291:SF43">
    <property type="entry name" value="DEHYDRODOLICHYL DIPHOSPHATE SYNTHASE COMPLEX SUBUNIT DHDDS"/>
    <property type="match status" value="1"/>
</dbReference>
<dbReference type="OMA" id="DFRAPHF"/>
<evidence type="ECO:0000256" key="1">
    <source>
        <dbReference type="ARBA" id="ARBA00005432"/>
    </source>
</evidence>
<dbReference type="GO" id="GO:0016094">
    <property type="term" value="P:polyprenol biosynthetic process"/>
    <property type="evidence" value="ECO:0007669"/>
    <property type="project" value="TreeGrafter"/>
</dbReference>